<dbReference type="Pfam" id="PF25344">
    <property type="entry name" value="PH_LRR1"/>
    <property type="match status" value="1"/>
</dbReference>
<evidence type="ECO:0000256" key="2">
    <source>
        <dbReference type="ARBA" id="ARBA00022737"/>
    </source>
</evidence>
<dbReference type="PROSITE" id="PS51450">
    <property type="entry name" value="LRR"/>
    <property type="match status" value="1"/>
</dbReference>
<keyword evidence="2" id="KW-0677">Repeat</keyword>
<evidence type="ECO:0000259" key="4">
    <source>
        <dbReference type="Pfam" id="PF25344"/>
    </source>
</evidence>
<dbReference type="SUPFAM" id="SSF52058">
    <property type="entry name" value="L domain-like"/>
    <property type="match status" value="1"/>
</dbReference>
<proteinExistence type="predicted"/>
<dbReference type="InterPro" id="IPR050216">
    <property type="entry name" value="LRR_domain-containing"/>
</dbReference>
<dbReference type="AlphaFoldDB" id="A0A815M2K4"/>
<dbReference type="Gene3D" id="3.80.10.10">
    <property type="entry name" value="Ribonuclease Inhibitor"/>
    <property type="match status" value="1"/>
</dbReference>
<dbReference type="InterPro" id="IPR003591">
    <property type="entry name" value="Leu-rich_rpt_typical-subtyp"/>
</dbReference>
<dbReference type="Pfam" id="PF13855">
    <property type="entry name" value="LRR_8"/>
    <property type="match status" value="1"/>
</dbReference>
<dbReference type="Pfam" id="PF00560">
    <property type="entry name" value="LRR_1"/>
    <property type="match status" value="1"/>
</dbReference>
<reference evidence="5" key="1">
    <citation type="submission" date="2021-02" db="EMBL/GenBank/DDBJ databases">
        <authorList>
            <person name="Nowell W R."/>
        </authorList>
    </citation>
    <scope>NUCLEOTIDE SEQUENCE</scope>
</reference>
<evidence type="ECO:0000313" key="6">
    <source>
        <dbReference type="Proteomes" id="UP000663845"/>
    </source>
</evidence>
<dbReference type="InterPro" id="IPR057437">
    <property type="entry name" value="PIF1/LRR1_PH"/>
</dbReference>
<evidence type="ECO:0000313" key="5">
    <source>
        <dbReference type="EMBL" id="CAF1412074.1"/>
    </source>
</evidence>
<accession>A0A815M2K4</accession>
<dbReference type="InterPro" id="IPR001611">
    <property type="entry name" value="Leu-rich_rpt"/>
</dbReference>
<keyword evidence="3" id="KW-0539">Nucleus</keyword>
<dbReference type="PANTHER" id="PTHR48051:SF54">
    <property type="entry name" value="LEUCINE-RICH REPEAT-CONTAINING PROTEIN"/>
    <property type="match status" value="1"/>
</dbReference>
<dbReference type="PANTHER" id="PTHR48051">
    <property type="match status" value="1"/>
</dbReference>
<dbReference type="GO" id="GO:0005737">
    <property type="term" value="C:cytoplasm"/>
    <property type="evidence" value="ECO:0007669"/>
    <property type="project" value="TreeGrafter"/>
</dbReference>
<evidence type="ECO:0000256" key="3">
    <source>
        <dbReference type="ARBA" id="ARBA00023242"/>
    </source>
</evidence>
<feature type="domain" description="PIF1/LRR1 pleckstrin homology" evidence="4">
    <location>
        <begin position="54"/>
        <end position="164"/>
    </location>
</feature>
<comment type="caution">
    <text evidence="5">The sequence shown here is derived from an EMBL/GenBank/DDBJ whole genome shotgun (WGS) entry which is preliminary data.</text>
</comment>
<dbReference type="EMBL" id="CAJNOG010001129">
    <property type="protein sequence ID" value="CAF1412074.1"/>
    <property type="molecule type" value="Genomic_DNA"/>
</dbReference>
<sequence>MKLECKIKIQDRQRTNGSSTLKAAKGVIGLAKSNTDQWVLIVRLFKETSTTQYKCKIKIQDRQRTNGSSTLKAAKGVIGLAKSNTDQWVLIVRLFKETSTTQYKLRENIQALLHKCINNGMATIQLKVPPHDIQLSEANVESLKTLLSSVRLASTGNDLPSTIKSTSVNAVQKLQRPTLQLIIKQAIEYPTLKGFPSTLEKLIVNNAQLRTPVDRRIFILKNLHTLDLSDNNIHELPSNLEMNRLHTLIMRSNQLKSFPPKNFQCPVLKYLDLSQNQIEIIDQALLKISTLDRLNLMSNKIKIIPRNILRLLGQLQVFNIASNQIRAIPNGLACGGAHLHTFYYSENPLITSKCITCQRFNFTLVELALRAVIKYRIPYDFNIIPRTLCLLLADYETCAHCALPCLTNFGEIIVPRQLSANGITVHVTAANQSFSVPVQERYCSIKCFNYGLKRAGMTQMAV</sequence>
<gene>
    <name evidence="5" type="ORF">JYZ213_LOCUS38449</name>
</gene>
<dbReference type="InterPro" id="IPR032675">
    <property type="entry name" value="LRR_dom_sf"/>
</dbReference>
<organism evidence="5 6">
    <name type="scientific">Adineta steineri</name>
    <dbReference type="NCBI Taxonomy" id="433720"/>
    <lineage>
        <taxon>Eukaryota</taxon>
        <taxon>Metazoa</taxon>
        <taxon>Spiralia</taxon>
        <taxon>Gnathifera</taxon>
        <taxon>Rotifera</taxon>
        <taxon>Eurotatoria</taxon>
        <taxon>Bdelloidea</taxon>
        <taxon>Adinetida</taxon>
        <taxon>Adinetidae</taxon>
        <taxon>Adineta</taxon>
    </lineage>
</organism>
<protein>
    <recommendedName>
        <fullName evidence="4">PIF1/LRR1 pleckstrin homology domain-containing protein</fullName>
    </recommendedName>
</protein>
<keyword evidence="1" id="KW-0433">Leucine-rich repeat</keyword>
<evidence type="ECO:0000256" key="1">
    <source>
        <dbReference type="ARBA" id="ARBA00022614"/>
    </source>
</evidence>
<dbReference type="SMART" id="SM00369">
    <property type="entry name" value="LRR_TYP"/>
    <property type="match status" value="5"/>
</dbReference>
<name>A0A815M2K4_9BILA</name>
<dbReference type="Proteomes" id="UP000663845">
    <property type="component" value="Unassembled WGS sequence"/>
</dbReference>